<evidence type="ECO:0000313" key="4">
    <source>
        <dbReference type="Proteomes" id="UP000276282"/>
    </source>
</evidence>
<name>A0A495NZD6_9FLAO</name>
<keyword evidence="2" id="KW-1133">Transmembrane helix</keyword>
<dbReference type="OrthoDB" id="1367702at2"/>
<dbReference type="RefSeq" id="WP_121347097.1">
    <property type="nucleotide sequence ID" value="NZ_RBLG01000010.1"/>
</dbReference>
<comment type="caution">
    <text evidence="3">The sequence shown here is derived from an EMBL/GenBank/DDBJ whole genome shotgun (WGS) entry which is preliminary data.</text>
</comment>
<dbReference type="EMBL" id="RBLG01000010">
    <property type="protein sequence ID" value="RKS42512.1"/>
    <property type="molecule type" value="Genomic_DNA"/>
</dbReference>
<keyword evidence="1" id="KW-0175">Coiled coil</keyword>
<proteinExistence type="predicted"/>
<organism evidence="3 4">
    <name type="scientific">Gillisia mitskevichiae</name>
    <dbReference type="NCBI Taxonomy" id="270921"/>
    <lineage>
        <taxon>Bacteria</taxon>
        <taxon>Pseudomonadati</taxon>
        <taxon>Bacteroidota</taxon>
        <taxon>Flavobacteriia</taxon>
        <taxon>Flavobacteriales</taxon>
        <taxon>Flavobacteriaceae</taxon>
        <taxon>Gillisia</taxon>
    </lineage>
</organism>
<feature type="transmembrane region" description="Helical" evidence="2">
    <location>
        <begin position="147"/>
        <end position="166"/>
    </location>
</feature>
<dbReference type="Proteomes" id="UP000276282">
    <property type="component" value="Unassembled WGS sequence"/>
</dbReference>
<keyword evidence="4" id="KW-1185">Reference proteome</keyword>
<evidence type="ECO:0000256" key="1">
    <source>
        <dbReference type="SAM" id="Coils"/>
    </source>
</evidence>
<gene>
    <name evidence="3" type="ORF">BC962_3270</name>
</gene>
<dbReference type="AlphaFoldDB" id="A0A495NZD6"/>
<accession>A0A495NZD6</accession>
<evidence type="ECO:0000256" key="2">
    <source>
        <dbReference type="SAM" id="Phobius"/>
    </source>
</evidence>
<protein>
    <submittedName>
        <fullName evidence="3">Uncharacterized protein</fullName>
    </submittedName>
</protein>
<keyword evidence="2" id="KW-0812">Transmembrane</keyword>
<sequence length="169" mass="20275">MYENLNKLIDINLDLLSRKEDHSEFFFDFINLEKQKFRQSGEHIQAERLAENMEEKGLITIDQELAILSEFGYSVVKIGGWSQYLKAKLEEKMKIESDTQEKEKLEIDNLKLQKENLEYQKSIRAKEEQIQTLTRDNLRLGNWDIRFRWYIAIITFVIGFIIKYFVENQ</sequence>
<keyword evidence="2" id="KW-0472">Membrane</keyword>
<evidence type="ECO:0000313" key="3">
    <source>
        <dbReference type="EMBL" id="RKS42512.1"/>
    </source>
</evidence>
<feature type="coiled-coil region" evidence="1">
    <location>
        <begin position="95"/>
        <end position="136"/>
    </location>
</feature>
<reference evidence="3 4" key="1">
    <citation type="submission" date="2018-10" db="EMBL/GenBank/DDBJ databases">
        <title>Genomic Encyclopedia of Archaeal and Bacterial Type Strains, Phase II (KMG-II): from individual species to whole genera.</title>
        <authorList>
            <person name="Goeker M."/>
        </authorList>
    </citation>
    <scope>NUCLEOTIDE SEQUENCE [LARGE SCALE GENOMIC DNA]</scope>
    <source>
        <strain evidence="3 4">DSM 19839</strain>
    </source>
</reference>